<comment type="caution">
    <text evidence="4">The sequence shown here is derived from an EMBL/GenBank/DDBJ whole genome shotgun (WGS) entry which is preliminary data.</text>
</comment>
<name>A0A7W8E574_9BACT</name>
<dbReference type="InterPro" id="IPR011234">
    <property type="entry name" value="Fumarylacetoacetase-like_C"/>
</dbReference>
<dbReference type="GO" id="GO:0003824">
    <property type="term" value="F:catalytic activity"/>
    <property type="evidence" value="ECO:0007669"/>
    <property type="project" value="InterPro"/>
</dbReference>
<dbReference type="PANTHER" id="PTHR42796">
    <property type="entry name" value="FUMARYLACETOACETATE HYDROLASE DOMAIN-CONTAINING PROTEIN 2A-RELATED"/>
    <property type="match status" value="1"/>
</dbReference>
<dbReference type="AlphaFoldDB" id="A0A7W8E574"/>
<sequence>MKLGIARYEGRHLLAAERDGVIVDLSGCVEEQALLGVIEDWTRLAAVLEEALPHAKPLPHAVWAAPIPRPPKFLLLAGNFRAHIVESGFEAAPEENLTPQFFLKPSTTIIGPTDDIPLTRANHALDYESELAVVIGRHTKNATLENAISAVFGYTIVNDISERKLNDGMVGRKKRSNDDFYDWLVGKWFDGSAPMGPFVVTADELRAETLLDCVVSARLNGDEVQSAPLSAMIHSVAEAIVYISAVLTLEPGDVISIGTPSGVGMARGRLLTDGDVIECSVDGIGTLRNRIYDQAQHA</sequence>
<keyword evidence="2" id="KW-0479">Metal-binding</keyword>
<proteinExistence type="inferred from homology"/>
<protein>
    <submittedName>
        <fullName evidence="4">2-keto-4-pentenoate hydratase/2-oxohepta-3-ene-1,7-dioic acid hydratase in catechol pathway</fullName>
    </submittedName>
</protein>
<evidence type="ECO:0000313" key="5">
    <source>
        <dbReference type="Proteomes" id="UP000540989"/>
    </source>
</evidence>
<evidence type="ECO:0000313" key="4">
    <source>
        <dbReference type="EMBL" id="MBB5057920.1"/>
    </source>
</evidence>
<dbReference type="Proteomes" id="UP000540989">
    <property type="component" value="Unassembled WGS sequence"/>
</dbReference>
<accession>A0A7W8E574</accession>
<reference evidence="4 5" key="1">
    <citation type="submission" date="2020-08" db="EMBL/GenBank/DDBJ databases">
        <title>Genomic Encyclopedia of Type Strains, Phase IV (KMG-V): Genome sequencing to study the core and pangenomes of soil and plant-associated prokaryotes.</title>
        <authorList>
            <person name="Whitman W."/>
        </authorList>
    </citation>
    <scope>NUCLEOTIDE SEQUENCE [LARGE SCALE GENOMIC DNA]</scope>
    <source>
        <strain evidence="4 5">M8UP14</strain>
    </source>
</reference>
<dbReference type="GO" id="GO:0044281">
    <property type="term" value="P:small molecule metabolic process"/>
    <property type="evidence" value="ECO:0007669"/>
    <property type="project" value="UniProtKB-ARBA"/>
</dbReference>
<feature type="domain" description="Fumarylacetoacetase-like C-terminal" evidence="3">
    <location>
        <begin position="77"/>
        <end position="291"/>
    </location>
</feature>
<dbReference type="GO" id="GO:0046872">
    <property type="term" value="F:metal ion binding"/>
    <property type="evidence" value="ECO:0007669"/>
    <property type="project" value="UniProtKB-KW"/>
</dbReference>
<keyword evidence="5" id="KW-1185">Reference proteome</keyword>
<dbReference type="EMBL" id="JACHIP010000003">
    <property type="protein sequence ID" value="MBB5057920.1"/>
    <property type="molecule type" value="Genomic_DNA"/>
</dbReference>
<dbReference type="SUPFAM" id="SSF56529">
    <property type="entry name" value="FAH"/>
    <property type="match status" value="1"/>
</dbReference>
<dbReference type="Pfam" id="PF01557">
    <property type="entry name" value="FAA_hydrolase"/>
    <property type="match status" value="1"/>
</dbReference>
<dbReference type="PANTHER" id="PTHR42796:SF4">
    <property type="entry name" value="FUMARYLACETOACETATE HYDROLASE DOMAIN-CONTAINING PROTEIN 2A"/>
    <property type="match status" value="1"/>
</dbReference>
<dbReference type="RefSeq" id="WP_184217098.1">
    <property type="nucleotide sequence ID" value="NZ_JACHIP010000003.1"/>
</dbReference>
<comment type="similarity">
    <text evidence="1">Belongs to the FAH family.</text>
</comment>
<dbReference type="InterPro" id="IPR051121">
    <property type="entry name" value="FAH"/>
</dbReference>
<gene>
    <name evidence="4" type="ORF">HDF16_002626</name>
</gene>
<dbReference type="Gene3D" id="3.90.850.10">
    <property type="entry name" value="Fumarylacetoacetase-like, C-terminal domain"/>
    <property type="match status" value="1"/>
</dbReference>
<evidence type="ECO:0000259" key="3">
    <source>
        <dbReference type="Pfam" id="PF01557"/>
    </source>
</evidence>
<organism evidence="4 5">
    <name type="scientific">Granulicella aggregans</name>
    <dbReference type="NCBI Taxonomy" id="474949"/>
    <lineage>
        <taxon>Bacteria</taxon>
        <taxon>Pseudomonadati</taxon>
        <taxon>Acidobacteriota</taxon>
        <taxon>Terriglobia</taxon>
        <taxon>Terriglobales</taxon>
        <taxon>Acidobacteriaceae</taxon>
        <taxon>Granulicella</taxon>
    </lineage>
</organism>
<dbReference type="InterPro" id="IPR036663">
    <property type="entry name" value="Fumarylacetoacetase_C_sf"/>
</dbReference>
<evidence type="ECO:0000256" key="1">
    <source>
        <dbReference type="ARBA" id="ARBA00010211"/>
    </source>
</evidence>
<evidence type="ECO:0000256" key="2">
    <source>
        <dbReference type="ARBA" id="ARBA00022723"/>
    </source>
</evidence>